<keyword evidence="1" id="KW-0812">Transmembrane</keyword>
<sequence length="227" mass="22349">MATAFWFGVATAVPLIIGAAVGLRWQLPTPVLAVLMAFGAGTLTAAASEELFGPAFRSEGVVLAGLALMAGAGVYVLASHQLDRKLGAAAAGWALLLGAVLDGIPENVALGVGLVEGGSIVLLVAIVVGNVPEAVSSGALLGRSSFGTARAIGLWVVTGAVLIACTVGAYAASDVLGGTSIALVQAFAGGATIAVLADTLFPEAYREGGWWVGVATAAGFLTAFALG</sequence>
<evidence type="ECO:0000313" key="2">
    <source>
        <dbReference type="EMBL" id="GAA1742479.1"/>
    </source>
</evidence>
<keyword evidence="3" id="KW-1185">Reference proteome</keyword>
<comment type="caution">
    <text evidence="2">The sequence shown here is derived from an EMBL/GenBank/DDBJ whole genome shotgun (WGS) entry which is preliminary data.</text>
</comment>
<accession>A0ABN2JXF4</accession>
<reference evidence="2 3" key="1">
    <citation type="journal article" date="2019" name="Int. J. Syst. Evol. Microbiol.">
        <title>The Global Catalogue of Microorganisms (GCM) 10K type strain sequencing project: providing services to taxonomists for standard genome sequencing and annotation.</title>
        <authorList>
            <consortium name="The Broad Institute Genomics Platform"/>
            <consortium name="The Broad Institute Genome Sequencing Center for Infectious Disease"/>
            <person name="Wu L."/>
            <person name="Ma J."/>
        </authorList>
    </citation>
    <scope>NUCLEOTIDE SEQUENCE [LARGE SCALE GENOMIC DNA]</scope>
    <source>
        <strain evidence="2 3">JCM 13518</strain>
    </source>
</reference>
<evidence type="ECO:0000256" key="1">
    <source>
        <dbReference type="SAM" id="Phobius"/>
    </source>
</evidence>
<proteinExistence type="predicted"/>
<name>A0ABN2JXF4_9ACTN</name>
<feature type="transmembrane region" description="Helical" evidence="1">
    <location>
        <begin position="110"/>
        <end position="131"/>
    </location>
</feature>
<dbReference type="RefSeq" id="WP_344201642.1">
    <property type="nucleotide sequence ID" value="NZ_BAAAME010000004.1"/>
</dbReference>
<feature type="transmembrane region" description="Helical" evidence="1">
    <location>
        <begin position="178"/>
        <end position="197"/>
    </location>
</feature>
<feature type="transmembrane region" description="Helical" evidence="1">
    <location>
        <begin position="60"/>
        <end position="79"/>
    </location>
</feature>
<feature type="transmembrane region" description="Helical" evidence="1">
    <location>
        <begin position="30"/>
        <end position="48"/>
    </location>
</feature>
<organism evidence="2 3">
    <name type="scientific">Aeromicrobium alkaliterrae</name>
    <dbReference type="NCBI Taxonomy" id="302168"/>
    <lineage>
        <taxon>Bacteria</taxon>
        <taxon>Bacillati</taxon>
        <taxon>Actinomycetota</taxon>
        <taxon>Actinomycetes</taxon>
        <taxon>Propionibacteriales</taxon>
        <taxon>Nocardioidaceae</taxon>
        <taxon>Aeromicrobium</taxon>
    </lineage>
</organism>
<feature type="transmembrane region" description="Helical" evidence="1">
    <location>
        <begin position="209"/>
        <end position="226"/>
    </location>
</feature>
<evidence type="ECO:0000313" key="3">
    <source>
        <dbReference type="Proteomes" id="UP001501057"/>
    </source>
</evidence>
<protein>
    <submittedName>
        <fullName evidence="2">Membrane protein</fullName>
    </submittedName>
</protein>
<keyword evidence="1" id="KW-1133">Transmembrane helix</keyword>
<dbReference type="EMBL" id="BAAAME010000004">
    <property type="protein sequence ID" value="GAA1742479.1"/>
    <property type="molecule type" value="Genomic_DNA"/>
</dbReference>
<feature type="transmembrane region" description="Helical" evidence="1">
    <location>
        <begin position="152"/>
        <end position="172"/>
    </location>
</feature>
<dbReference type="Proteomes" id="UP001501057">
    <property type="component" value="Unassembled WGS sequence"/>
</dbReference>
<gene>
    <name evidence="2" type="ORF">GCM10009710_23240</name>
</gene>
<keyword evidence="1" id="KW-0472">Membrane</keyword>
<feature type="transmembrane region" description="Helical" evidence="1">
    <location>
        <begin position="86"/>
        <end position="104"/>
    </location>
</feature>
<feature type="transmembrane region" description="Helical" evidence="1">
    <location>
        <begin position="6"/>
        <end position="23"/>
    </location>
</feature>